<evidence type="ECO:0000256" key="1">
    <source>
        <dbReference type="ARBA" id="ARBA00005769"/>
    </source>
</evidence>
<evidence type="ECO:0000313" key="5">
    <source>
        <dbReference type="Proteomes" id="UP001630127"/>
    </source>
</evidence>
<dbReference type="SUPFAM" id="SSF56762">
    <property type="entry name" value="HydB/Nqo4-like"/>
    <property type="match status" value="1"/>
</dbReference>
<organism evidence="4 5">
    <name type="scientific">Cinchona calisaya</name>
    <dbReference type="NCBI Taxonomy" id="153742"/>
    <lineage>
        <taxon>Eukaryota</taxon>
        <taxon>Viridiplantae</taxon>
        <taxon>Streptophyta</taxon>
        <taxon>Embryophyta</taxon>
        <taxon>Tracheophyta</taxon>
        <taxon>Spermatophyta</taxon>
        <taxon>Magnoliopsida</taxon>
        <taxon>eudicotyledons</taxon>
        <taxon>Gunneridae</taxon>
        <taxon>Pentapetalae</taxon>
        <taxon>asterids</taxon>
        <taxon>lamiids</taxon>
        <taxon>Gentianales</taxon>
        <taxon>Rubiaceae</taxon>
        <taxon>Cinchonoideae</taxon>
        <taxon>Cinchoneae</taxon>
        <taxon>Cinchona</taxon>
    </lineage>
</organism>
<evidence type="ECO:0000256" key="3">
    <source>
        <dbReference type="ARBA" id="ARBA00023027"/>
    </source>
</evidence>
<dbReference type="InterPro" id="IPR029014">
    <property type="entry name" value="NiFe-Hase_large"/>
</dbReference>
<reference evidence="4 5" key="1">
    <citation type="submission" date="2024-11" db="EMBL/GenBank/DDBJ databases">
        <title>A near-complete genome assembly of Cinchona calisaya.</title>
        <authorList>
            <person name="Lian D.C."/>
            <person name="Zhao X.W."/>
            <person name="Wei L."/>
        </authorList>
    </citation>
    <scope>NUCLEOTIDE SEQUENCE [LARGE SCALE GENOMIC DNA]</scope>
    <source>
        <tissue evidence="4">Nenye</tissue>
    </source>
</reference>
<dbReference type="EMBL" id="JBJUIK010000013">
    <property type="protein sequence ID" value="KAL3507388.1"/>
    <property type="molecule type" value="Genomic_DNA"/>
</dbReference>
<name>A0ABD2YJ30_9GENT</name>
<gene>
    <name evidence="4" type="ORF">ACH5RR_032770</name>
</gene>
<dbReference type="Proteomes" id="UP001630127">
    <property type="component" value="Unassembled WGS sequence"/>
</dbReference>
<dbReference type="InterPro" id="IPR022885">
    <property type="entry name" value="NDH1_su_D/H"/>
</dbReference>
<dbReference type="PANTHER" id="PTHR11993">
    <property type="entry name" value="NADH-UBIQUINONE OXIDOREDUCTASE 49 KDA SUBUNIT"/>
    <property type="match status" value="1"/>
</dbReference>
<comment type="similarity">
    <text evidence="1">Belongs to the complex I 49 kDa subunit family.</text>
</comment>
<evidence type="ECO:0000256" key="2">
    <source>
        <dbReference type="ARBA" id="ARBA00022967"/>
    </source>
</evidence>
<protein>
    <recommendedName>
        <fullName evidence="6">NAD(P)H dehydrogenase subunit H</fullName>
    </recommendedName>
</protein>
<proteinExistence type="inferred from homology"/>
<keyword evidence="2" id="KW-1278">Translocase</keyword>
<dbReference type="AlphaFoldDB" id="A0ABD2YJ30"/>
<accession>A0ABD2YJ30</accession>
<keyword evidence="5" id="KW-1185">Reference proteome</keyword>
<dbReference type="PANTHER" id="PTHR11993:SF10">
    <property type="entry name" value="NADH DEHYDROGENASE [UBIQUINONE] IRON-SULFUR PROTEIN 2, MITOCHONDRIAL"/>
    <property type="match status" value="1"/>
</dbReference>
<keyword evidence="3" id="KW-0520">NAD</keyword>
<sequence length="102" mass="11433">MEELIDKKLMTVTAARKDLMIVNMGPHYPSMHSVLRLIVTLDGEDVIEIEPILEAVTVNGPEQLGNIQVPKRACYIRVIMLELSRIASYLLWLGLFIVDVGA</sequence>
<comment type="caution">
    <text evidence="4">The sequence shown here is derived from an EMBL/GenBank/DDBJ whole genome shotgun (WGS) entry which is preliminary data.</text>
</comment>
<evidence type="ECO:0000313" key="4">
    <source>
        <dbReference type="EMBL" id="KAL3507388.1"/>
    </source>
</evidence>
<dbReference type="Gene3D" id="1.10.645.10">
    <property type="entry name" value="Cytochrome-c3 Hydrogenase, chain B"/>
    <property type="match status" value="1"/>
</dbReference>
<evidence type="ECO:0008006" key="6">
    <source>
        <dbReference type="Google" id="ProtNLM"/>
    </source>
</evidence>